<dbReference type="GeneID" id="67012963"/>
<dbReference type="OrthoDB" id="74764at2759"/>
<comment type="caution">
    <text evidence="4">The sequence shown here is derived from an EMBL/GenBank/DDBJ whole genome shotgun (WGS) entry which is preliminary data.</text>
</comment>
<keyword evidence="5" id="KW-1185">Reference proteome</keyword>
<dbReference type="InterPro" id="IPR018535">
    <property type="entry name" value="DUF1996"/>
</dbReference>
<dbReference type="PANTHER" id="PTHR43662">
    <property type="match status" value="1"/>
</dbReference>
<dbReference type="AlphaFoldDB" id="A0A8J2MZY3"/>
<feature type="domain" description="DUF1996" evidence="3">
    <location>
        <begin position="103"/>
        <end position="168"/>
    </location>
</feature>
<dbReference type="Pfam" id="PF09362">
    <property type="entry name" value="DUF1996"/>
    <property type="match status" value="2"/>
</dbReference>
<dbReference type="EMBL" id="CAJRGZ010000011">
    <property type="protein sequence ID" value="CAG5137590.1"/>
    <property type="molecule type" value="Genomic_DNA"/>
</dbReference>
<evidence type="ECO:0000256" key="1">
    <source>
        <dbReference type="SAM" id="MobiDB-lite"/>
    </source>
</evidence>
<organism evidence="4 5">
    <name type="scientific">Alternaria atra</name>
    <dbReference type="NCBI Taxonomy" id="119953"/>
    <lineage>
        <taxon>Eukaryota</taxon>
        <taxon>Fungi</taxon>
        <taxon>Dikarya</taxon>
        <taxon>Ascomycota</taxon>
        <taxon>Pezizomycotina</taxon>
        <taxon>Dothideomycetes</taxon>
        <taxon>Pleosporomycetidae</taxon>
        <taxon>Pleosporales</taxon>
        <taxon>Pleosporineae</taxon>
        <taxon>Pleosporaceae</taxon>
        <taxon>Alternaria</taxon>
        <taxon>Alternaria sect. Ulocladioides</taxon>
    </lineage>
</organism>
<protein>
    <recommendedName>
        <fullName evidence="3">DUF1996 domain-containing protein</fullName>
    </recommendedName>
</protein>
<evidence type="ECO:0000313" key="4">
    <source>
        <dbReference type="EMBL" id="CAG5137590.1"/>
    </source>
</evidence>
<gene>
    <name evidence="4" type="ORF">ALTATR162_LOCUS161</name>
</gene>
<feature type="domain" description="DUF1996" evidence="3">
    <location>
        <begin position="35"/>
        <end position="99"/>
    </location>
</feature>
<sequence length="234" mass="24923">MAPLTSFLAFSQLLALASAQFFILNCGKLTVQRSDPIVSPGVPSGHVHAVIGGTAFKRTLSNEEARNAKDTTCISMDKSNYWIPQLYHENRNGTFTYVPFEGSMSYPQTTGDYNGGVCPQSHPVAIFSLFYEFFFTAGRISAADFNRYVYAMGDATGYGLHGDFINGWADQGALERSIATCTGSQGLQDPNCSLRLGGSLGSPGNKDPETAAPVEDVGMTGPVAKLPGDNPVTG</sequence>
<evidence type="ECO:0000313" key="5">
    <source>
        <dbReference type="Proteomes" id="UP000676310"/>
    </source>
</evidence>
<evidence type="ECO:0000259" key="3">
    <source>
        <dbReference type="Pfam" id="PF09362"/>
    </source>
</evidence>
<accession>A0A8J2MZY3</accession>
<proteinExistence type="predicted"/>
<feature type="signal peptide" evidence="2">
    <location>
        <begin position="1"/>
        <end position="19"/>
    </location>
</feature>
<reference evidence="4" key="1">
    <citation type="submission" date="2021-05" db="EMBL/GenBank/DDBJ databases">
        <authorList>
            <person name="Stam R."/>
        </authorList>
    </citation>
    <scope>NUCLEOTIDE SEQUENCE</scope>
    <source>
        <strain evidence="4">CS162</strain>
    </source>
</reference>
<feature type="region of interest" description="Disordered" evidence="1">
    <location>
        <begin position="194"/>
        <end position="234"/>
    </location>
</feature>
<evidence type="ECO:0000256" key="2">
    <source>
        <dbReference type="SAM" id="SignalP"/>
    </source>
</evidence>
<dbReference type="PANTHER" id="PTHR43662:SF3">
    <property type="entry name" value="DOMAIN PROTEIN, PUTATIVE (AFU_ORTHOLOGUE AFUA_6G11970)-RELATED"/>
    <property type="match status" value="1"/>
</dbReference>
<name>A0A8J2MZY3_9PLEO</name>
<dbReference type="RefSeq" id="XP_043163689.1">
    <property type="nucleotide sequence ID" value="XM_043307754.1"/>
</dbReference>
<feature type="chain" id="PRO_5035239089" description="DUF1996 domain-containing protein" evidence="2">
    <location>
        <begin position="20"/>
        <end position="234"/>
    </location>
</feature>
<dbReference type="Proteomes" id="UP000676310">
    <property type="component" value="Unassembled WGS sequence"/>
</dbReference>
<keyword evidence="2" id="KW-0732">Signal</keyword>